<organism evidence="3">
    <name type="scientific">marine sediment metagenome</name>
    <dbReference type="NCBI Taxonomy" id="412755"/>
    <lineage>
        <taxon>unclassified sequences</taxon>
        <taxon>metagenomes</taxon>
        <taxon>ecological metagenomes</taxon>
    </lineage>
</organism>
<comment type="caution">
    <text evidence="3">The sequence shown here is derived from an EMBL/GenBank/DDBJ whole genome shotgun (WGS) entry which is preliminary data.</text>
</comment>
<evidence type="ECO:0000256" key="1">
    <source>
        <dbReference type="SAM" id="Coils"/>
    </source>
</evidence>
<feature type="coiled-coil region" evidence="1">
    <location>
        <begin position="418"/>
        <end position="478"/>
    </location>
</feature>
<dbReference type="Gene3D" id="3.40.50.300">
    <property type="entry name" value="P-loop containing nucleotide triphosphate hydrolases"/>
    <property type="match status" value="2"/>
</dbReference>
<dbReference type="EMBL" id="LAZR01000887">
    <property type="protein sequence ID" value="KKN55397.1"/>
    <property type="molecule type" value="Genomic_DNA"/>
</dbReference>
<reference evidence="3" key="1">
    <citation type="journal article" date="2015" name="Nature">
        <title>Complex archaea that bridge the gap between prokaryotes and eukaryotes.</title>
        <authorList>
            <person name="Spang A."/>
            <person name="Saw J.H."/>
            <person name="Jorgensen S.L."/>
            <person name="Zaremba-Niedzwiedzka K."/>
            <person name="Martijn J."/>
            <person name="Lind A.E."/>
            <person name="van Eijk R."/>
            <person name="Schleper C."/>
            <person name="Guy L."/>
            <person name="Ettema T.J."/>
        </authorList>
    </citation>
    <scope>NUCLEOTIDE SEQUENCE</scope>
</reference>
<evidence type="ECO:0000259" key="2">
    <source>
        <dbReference type="Pfam" id="PF13476"/>
    </source>
</evidence>
<dbReference type="PANTHER" id="PTHR32114:SF2">
    <property type="entry name" value="ABC TRANSPORTER ABCH.3"/>
    <property type="match status" value="1"/>
</dbReference>
<dbReference type="GO" id="GO:0016887">
    <property type="term" value="F:ATP hydrolysis activity"/>
    <property type="evidence" value="ECO:0007669"/>
    <property type="project" value="InterPro"/>
</dbReference>
<proteinExistence type="predicted"/>
<dbReference type="AlphaFoldDB" id="A0A0F9RZL5"/>
<accession>A0A0F9RZL5</accession>
<dbReference type="GO" id="GO:0006302">
    <property type="term" value="P:double-strand break repair"/>
    <property type="evidence" value="ECO:0007669"/>
    <property type="project" value="InterPro"/>
</dbReference>
<dbReference type="InterPro" id="IPR027417">
    <property type="entry name" value="P-loop_NTPase"/>
</dbReference>
<protein>
    <recommendedName>
        <fullName evidence="2">Rad50/SbcC-type AAA domain-containing protein</fullName>
    </recommendedName>
</protein>
<name>A0A0F9RZL5_9ZZZZ</name>
<dbReference type="Pfam" id="PF13476">
    <property type="entry name" value="AAA_23"/>
    <property type="match status" value="1"/>
</dbReference>
<dbReference type="InterPro" id="IPR038729">
    <property type="entry name" value="Rad50/SbcC_AAA"/>
</dbReference>
<dbReference type="PANTHER" id="PTHR32114">
    <property type="entry name" value="ABC TRANSPORTER ABCH.3"/>
    <property type="match status" value="1"/>
</dbReference>
<gene>
    <name evidence="3" type="ORF">LCGC14_0582920</name>
</gene>
<keyword evidence="1" id="KW-0175">Coiled coil</keyword>
<sequence>MKLSYIHVCGFRGYRKPVRIDFSDSFTIIDGRNGVGKSTIFDAIEFALTGTISKYLDAKSGRESVSDYMWWAGEGDVLAPQFVEVGLRDDDGTIVIRRTPFDDEEPDKGLFLERLVDTAVAPKLPVTQLCKSTIIRDEHIARMSLDLKEGDRFALLREAIGASDAEEWIERARALTVAASARVKAATADAEHAGQSLTNAMRQIDQARAALPEDSLLSQAAARLRESLRTTGSPDQLPDIARQHMASLAARLDTLGPLAQQFSEIERLRSVLPGLNERVAIAHGDLAEAKTALEENTIAAATAVFSTVLSEQARQLESLVNVGRSLGRRDGHCPLCESKVDHDQFSQGLKAALTVARQLDAQAVDQAEKERARDTAKAELAAVERLYDASLAERDDTKKRVTDFDHRLAAQSLEGASLDDIEQMISKLETERQTILADLRLVDTISLDRAIARASRDCEAAKKQIARTEERLGHARLAETRAKAIHDAARRSAAETLDQQLDRVLPLMSELYRRLRPHPLWGDIEYSVRGDVQRFLKLQVGDGINPQFVFSSGQRRATGLAFLLSINLSTTWSRWRSILLDDPVQHVDDFRTVHLSEVLAHLCQSGRQIVCAVEDSALADLMCRRLPTSEVAKGKHITLGADREGALAIVNEREIAPMNRRALVRPEQSRSA</sequence>
<evidence type="ECO:0000313" key="3">
    <source>
        <dbReference type="EMBL" id="KKN55397.1"/>
    </source>
</evidence>
<dbReference type="SUPFAM" id="SSF52540">
    <property type="entry name" value="P-loop containing nucleoside triphosphate hydrolases"/>
    <property type="match status" value="1"/>
</dbReference>
<feature type="domain" description="Rad50/SbcC-type AAA" evidence="2">
    <location>
        <begin position="6"/>
        <end position="99"/>
    </location>
</feature>